<evidence type="ECO:0000256" key="1">
    <source>
        <dbReference type="SAM" id="MobiDB-lite"/>
    </source>
</evidence>
<feature type="compositionally biased region" description="Gly residues" evidence="1">
    <location>
        <begin position="151"/>
        <end position="172"/>
    </location>
</feature>
<gene>
    <name evidence="3" type="ORF">AVDCRST_MAG66-3921</name>
</gene>
<keyword evidence="2" id="KW-0732">Signal</keyword>
<feature type="chain" id="PRO_5027024668" description="DUF5667 domain-containing protein" evidence="2">
    <location>
        <begin position="37"/>
        <end position="300"/>
    </location>
</feature>
<feature type="region of interest" description="Disordered" evidence="1">
    <location>
        <begin position="133"/>
        <end position="191"/>
    </location>
</feature>
<protein>
    <recommendedName>
        <fullName evidence="4">DUF5667 domain-containing protein</fullName>
    </recommendedName>
</protein>
<organism evidence="3">
    <name type="scientific">uncultured Pseudonocardia sp</name>
    <dbReference type="NCBI Taxonomy" id="211455"/>
    <lineage>
        <taxon>Bacteria</taxon>
        <taxon>Bacillati</taxon>
        <taxon>Actinomycetota</taxon>
        <taxon>Actinomycetes</taxon>
        <taxon>Pseudonocardiales</taxon>
        <taxon>Pseudonocardiaceae</taxon>
        <taxon>Pseudonocardia</taxon>
        <taxon>environmental samples</taxon>
    </lineage>
</organism>
<dbReference type="EMBL" id="CADCUS010000540">
    <property type="protein sequence ID" value="CAA9440281.1"/>
    <property type="molecule type" value="Genomic_DNA"/>
</dbReference>
<reference evidence="3" key="1">
    <citation type="submission" date="2020-02" db="EMBL/GenBank/DDBJ databases">
        <authorList>
            <person name="Meier V. D."/>
        </authorList>
    </citation>
    <scope>NUCLEOTIDE SEQUENCE</scope>
    <source>
        <strain evidence="3">AVDCRST_MAG66</strain>
    </source>
</reference>
<accession>A0A6J4QGS9</accession>
<evidence type="ECO:0008006" key="4">
    <source>
        <dbReference type="Google" id="ProtNLM"/>
    </source>
</evidence>
<evidence type="ECO:0000256" key="2">
    <source>
        <dbReference type="SAM" id="SignalP"/>
    </source>
</evidence>
<name>A0A6J4QGS9_9PSEU</name>
<sequence length="300" mass="29909">MASSPLSRSAHRATKVAVGSAVATGLALAIALPALAAPTPPIVAVAPVGSAGTAANGVPELDDLVVPAQPGGCSDAQLRERSRQLDLLAGEQVAEIRVIATVADGSAPAKLGAIRDRAATILGRIADLDGRCSGDAGAEEESPVRAPAPDAGGGSGDDGGAADGGDGGGADGVGEDGAQDADGGGTEDGGAANDDRVLAALEIACADVDFGGADAAAVTRADRELTGNETQLDDRLATEFPRFARRVAREADPEAARAEFTRLAEGLAGTLEDRRRAILDRAGEGLADRFADTCEVVETR</sequence>
<dbReference type="AlphaFoldDB" id="A0A6J4QGS9"/>
<proteinExistence type="predicted"/>
<feature type="signal peptide" evidence="2">
    <location>
        <begin position="1"/>
        <end position="36"/>
    </location>
</feature>
<evidence type="ECO:0000313" key="3">
    <source>
        <dbReference type="EMBL" id="CAA9440281.1"/>
    </source>
</evidence>